<dbReference type="OrthoDB" id="9773738at2"/>
<dbReference type="Pfam" id="PF00753">
    <property type="entry name" value="Lactamase_B"/>
    <property type="match status" value="1"/>
</dbReference>
<dbReference type="SUPFAM" id="SSF56281">
    <property type="entry name" value="Metallo-hydrolase/oxidoreductase"/>
    <property type="match status" value="1"/>
</dbReference>
<keyword evidence="4" id="KW-0862">Zinc</keyword>
<dbReference type="Gene3D" id="3.60.15.10">
    <property type="entry name" value="Ribonuclease Z/Hydroxyacylglutathione hydrolase-like"/>
    <property type="match status" value="1"/>
</dbReference>
<feature type="domain" description="Metallo-beta-lactamase" evidence="5">
    <location>
        <begin position="115"/>
        <end position="320"/>
    </location>
</feature>
<dbReference type="PANTHER" id="PTHR42978:SF6">
    <property type="entry name" value="QUORUM-QUENCHING LACTONASE YTNP-RELATED"/>
    <property type="match status" value="1"/>
</dbReference>
<comment type="caution">
    <text evidence="6">The sequence shown here is derived from an EMBL/GenBank/DDBJ whole genome shotgun (WGS) entry which is preliminary data.</text>
</comment>
<dbReference type="InterPro" id="IPR036866">
    <property type="entry name" value="RibonucZ/Hydroxyglut_hydro"/>
</dbReference>
<evidence type="ECO:0000256" key="3">
    <source>
        <dbReference type="ARBA" id="ARBA00022801"/>
    </source>
</evidence>
<sequence length="347" mass="37379">MVAPRKTLDRLFDDAEGTVQSQLTSGGVINPTRRSLLAAGCFCLASCFATPLFADAPMVKSQAPGFYRLAVGDFEITALSDGSNMLPATKLLQGDPARIEEALKRNYLGDLIETSHNSFLVNTGAKLVLIDAGAGSLLGATTGHLLSNLRASGYQPEQIDELYLTHLHTDHVGGLMAESQRAFPNAIVRVEKRDTDYWLSEANMRAAPAEAKRFFEAAIASITPYMRAGKLAVFEGNTDLVPGVRAQTAYGHTPGHTMYVVESRGDKIVLWGDVVHVAAVQFKDPSVTIRYDGDASEAQQVHELAFADAAQNGYIVGGAHISFPGLGRVRRDADNAYTYVPVDYSQG</sequence>
<dbReference type="CDD" id="cd07720">
    <property type="entry name" value="OPHC2-like_MBL-fold"/>
    <property type="match status" value="1"/>
</dbReference>
<evidence type="ECO:0000313" key="7">
    <source>
        <dbReference type="Proteomes" id="UP000248616"/>
    </source>
</evidence>
<dbReference type="GO" id="GO:0046872">
    <property type="term" value="F:metal ion binding"/>
    <property type="evidence" value="ECO:0007669"/>
    <property type="project" value="UniProtKB-KW"/>
</dbReference>
<dbReference type="InterPro" id="IPR051013">
    <property type="entry name" value="MBL_superfamily_lactonases"/>
</dbReference>
<protein>
    <submittedName>
        <fullName evidence="6">MBL fold metallo-hydrolase</fullName>
    </submittedName>
</protein>
<dbReference type="AlphaFoldDB" id="A0A2W7C8Z4"/>
<evidence type="ECO:0000259" key="5">
    <source>
        <dbReference type="SMART" id="SM00849"/>
    </source>
</evidence>
<dbReference type="EMBL" id="MZXV01000013">
    <property type="protein sequence ID" value="PZV39354.1"/>
    <property type="molecule type" value="Genomic_DNA"/>
</dbReference>
<keyword evidence="3 6" id="KW-0378">Hydrolase</keyword>
<dbReference type="Proteomes" id="UP000248616">
    <property type="component" value="Unassembled WGS sequence"/>
</dbReference>
<proteinExistence type="inferred from homology"/>
<keyword evidence="7" id="KW-1185">Reference proteome</keyword>
<dbReference type="RefSeq" id="WP_111543106.1">
    <property type="nucleotide sequence ID" value="NZ_MZXV01000013.1"/>
</dbReference>
<accession>A0A2W7C8Z4</accession>
<dbReference type="PANTHER" id="PTHR42978">
    <property type="entry name" value="QUORUM-QUENCHING LACTONASE YTNP-RELATED-RELATED"/>
    <property type="match status" value="1"/>
</dbReference>
<organism evidence="6 7">
    <name type="scientific">Mesorhizobium kowhaii</name>
    <dbReference type="NCBI Taxonomy" id="1300272"/>
    <lineage>
        <taxon>Bacteria</taxon>
        <taxon>Pseudomonadati</taxon>
        <taxon>Pseudomonadota</taxon>
        <taxon>Alphaproteobacteria</taxon>
        <taxon>Hyphomicrobiales</taxon>
        <taxon>Phyllobacteriaceae</taxon>
        <taxon>Mesorhizobium</taxon>
    </lineage>
</organism>
<dbReference type="InterPro" id="IPR001279">
    <property type="entry name" value="Metallo-B-lactamas"/>
</dbReference>
<dbReference type="SMART" id="SM00849">
    <property type="entry name" value="Lactamase_B"/>
    <property type="match status" value="1"/>
</dbReference>
<keyword evidence="2" id="KW-0479">Metal-binding</keyword>
<comment type="similarity">
    <text evidence="1">Belongs to the metallo-beta-lactamase superfamily.</text>
</comment>
<name>A0A2W7C8Z4_9HYPH</name>
<reference evidence="7" key="1">
    <citation type="submission" date="2017-03" db="EMBL/GenBank/DDBJ databases">
        <authorList>
            <person name="Safronova V.I."/>
            <person name="Sazanova A.L."/>
            <person name="Chirak E.R."/>
        </authorList>
    </citation>
    <scope>NUCLEOTIDE SEQUENCE [LARGE SCALE GENOMIC DNA]</scope>
    <source>
        <strain evidence="7">Ach-343</strain>
    </source>
</reference>
<dbReference type="GO" id="GO:0016787">
    <property type="term" value="F:hydrolase activity"/>
    <property type="evidence" value="ECO:0007669"/>
    <property type="project" value="UniProtKB-KW"/>
</dbReference>
<evidence type="ECO:0000313" key="6">
    <source>
        <dbReference type="EMBL" id="PZV39354.1"/>
    </source>
</evidence>
<evidence type="ECO:0000256" key="2">
    <source>
        <dbReference type="ARBA" id="ARBA00022723"/>
    </source>
</evidence>
<gene>
    <name evidence="6" type="ORF">B5V02_05060</name>
</gene>
<evidence type="ECO:0000256" key="1">
    <source>
        <dbReference type="ARBA" id="ARBA00007749"/>
    </source>
</evidence>
<evidence type="ECO:0000256" key="4">
    <source>
        <dbReference type="ARBA" id="ARBA00022833"/>
    </source>
</evidence>